<keyword evidence="3" id="KW-1185">Reference proteome</keyword>
<proteinExistence type="predicted"/>
<evidence type="ECO:0000313" key="2">
    <source>
        <dbReference type="EMBL" id="CAB1418074.1"/>
    </source>
</evidence>
<gene>
    <name evidence="2" type="ORF">PLEPLA_LOCUS5896</name>
</gene>
<evidence type="ECO:0000313" key="3">
    <source>
        <dbReference type="Proteomes" id="UP001153269"/>
    </source>
</evidence>
<protein>
    <submittedName>
        <fullName evidence="2">Uncharacterized protein</fullName>
    </submittedName>
</protein>
<feature type="region of interest" description="Disordered" evidence="1">
    <location>
        <begin position="71"/>
        <end position="112"/>
    </location>
</feature>
<evidence type="ECO:0000256" key="1">
    <source>
        <dbReference type="SAM" id="MobiDB-lite"/>
    </source>
</evidence>
<reference evidence="2" key="1">
    <citation type="submission" date="2020-03" db="EMBL/GenBank/DDBJ databases">
        <authorList>
            <person name="Weist P."/>
        </authorList>
    </citation>
    <scope>NUCLEOTIDE SEQUENCE</scope>
</reference>
<name>A0A9N7TT01_PLEPL</name>
<dbReference type="EMBL" id="CADEAL010000303">
    <property type="protein sequence ID" value="CAB1418074.1"/>
    <property type="molecule type" value="Genomic_DNA"/>
</dbReference>
<comment type="caution">
    <text evidence="2">The sequence shown here is derived from an EMBL/GenBank/DDBJ whole genome shotgun (WGS) entry which is preliminary data.</text>
</comment>
<accession>A0A9N7TT01</accession>
<feature type="compositionally biased region" description="Polar residues" evidence="1">
    <location>
        <begin position="75"/>
        <end position="87"/>
    </location>
</feature>
<dbReference type="Proteomes" id="UP001153269">
    <property type="component" value="Unassembled WGS sequence"/>
</dbReference>
<feature type="non-terminal residue" evidence="2">
    <location>
        <position position="1"/>
    </location>
</feature>
<dbReference type="AlphaFoldDB" id="A0A9N7TT01"/>
<feature type="compositionally biased region" description="Basic and acidic residues" evidence="1">
    <location>
        <begin position="88"/>
        <end position="98"/>
    </location>
</feature>
<sequence>HVCLPPCVRGEFVQRYLDSGTAPDAKLSQKQINPNGLAVDIRKKDSRAANVPPSLPLFLSPSHTRHKTICHPEQESQASTYQEANQTNKKEREGRELKPVGLPFFHQENRSPPRSIYCRSTFFSRHDPYSNFD</sequence>
<organism evidence="2 3">
    <name type="scientific">Pleuronectes platessa</name>
    <name type="common">European plaice</name>
    <dbReference type="NCBI Taxonomy" id="8262"/>
    <lineage>
        <taxon>Eukaryota</taxon>
        <taxon>Metazoa</taxon>
        <taxon>Chordata</taxon>
        <taxon>Craniata</taxon>
        <taxon>Vertebrata</taxon>
        <taxon>Euteleostomi</taxon>
        <taxon>Actinopterygii</taxon>
        <taxon>Neopterygii</taxon>
        <taxon>Teleostei</taxon>
        <taxon>Neoteleostei</taxon>
        <taxon>Acanthomorphata</taxon>
        <taxon>Carangaria</taxon>
        <taxon>Pleuronectiformes</taxon>
        <taxon>Pleuronectoidei</taxon>
        <taxon>Pleuronectidae</taxon>
        <taxon>Pleuronectes</taxon>
    </lineage>
</organism>